<keyword evidence="3" id="KW-1185">Reference proteome</keyword>
<gene>
    <name evidence="2" type="ORF">EV209_0620</name>
</gene>
<feature type="domain" description="HPr" evidence="1">
    <location>
        <begin position="1"/>
        <end position="76"/>
    </location>
</feature>
<proteinExistence type="predicted"/>
<dbReference type="EMBL" id="SGXF01000001">
    <property type="protein sequence ID" value="RZT02501.1"/>
    <property type="molecule type" value="Genomic_DNA"/>
</dbReference>
<dbReference type="PROSITE" id="PS51350">
    <property type="entry name" value="PTS_HPR_DOM"/>
    <property type="match status" value="1"/>
</dbReference>
<comment type="caution">
    <text evidence="2">The sequence shown here is derived from an EMBL/GenBank/DDBJ whole genome shotgun (WGS) entry which is preliminary data.</text>
</comment>
<evidence type="ECO:0000313" key="2">
    <source>
        <dbReference type="EMBL" id="RZT02501.1"/>
    </source>
</evidence>
<dbReference type="OrthoDB" id="1858199at2"/>
<reference evidence="2 3" key="1">
    <citation type="submission" date="2019-02" db="EMBL/GenBank/DDBJ databases">
        <title>Genomic Encyclopedia of Type Strains, Phase IV (KMG-IV): sequencing the most valuable type-strain genomes for metagenomic binning, comparative biology and taxonomic classification.</title>
        <authorList>
            <person name="Goeker M."/>
        </authorList>
    </citation>
    <scope>NUCLEOTIDE SEQUENCE [LARGE SCALE GENOMIC DNA]</scope>
    <source>
        <strain evidence="2 3">DSM 29486</strain>
    </source>
</reference>
<name>A0A4Q7PNF1_9FIRM</name>
<organism evidence="2 3">
    <name type="scientific">Cuneatibacter caecimuris</name>
    <dbReference type="NCBI Taxonomy" id="1796618"/>
    <lineage>
        <taxon>Bacteria</taxon>
        <taxon>Bacillati</taxon>
        <taxon>Bacillota</taxon>
        <taxon>Clostridia</taxon>
        <taxon>Lachnospirales</taxon>
        <taxon>Lachnospiraceae</taxon>
        <taxon>Cuneatibacter</taxon>
    </lineage>
</organism>
<protein>
    <submittedName>
        <fullName evidence="2">PTS HPr component family protein</fullName>
    </submittedName>
</protein>
<dbReference type="Pfam" id="PF00381">
    <property type="entry name" value="PTS-HPr"/>
    <property type="match status" value="1"/>
</dbReference>
<sequence length="76" mass="8523">MQEIKVHLNSIGAVKEFSALMNKVDTKVSLISGRYAADARSIMGILSLDLSRAIDVRVEGKEPENFREIIREYLVS</sequence>
<dbReference type="AlphaFoldDB" id="A0A4Q7PNF1"/>
<evidence type="ECO:0000259" key="1">
    <source>
        <dbReference type="PROSITE" id="PS51350"/>
    </source>
</evidence>
<dbReference type="SUPFAM" id="SSF55594">
    <property type="entry name" value="HPr-like"/>
    <property type="match status" value="1"/>
</dbReference>
<dbReference type="InterPro" id="IPR035895">
    <property type="entry name" value="HPr-like_sf"/>
</dbReference>
<dbReference type="RefSeq" id="WP_130432936.1">
    <property type="nucleotide sequence ID" value="NZ_SGXF01000001.1"/>
</dbReference>
<dbReference type="Proteomes" id="UP000292927">
    <property type="component" value="Unassembled WGS sequence"/>
</dbReference>
<evidence type="ECO:0000313" key="3">
    <source>
        <dbReference type="Proteomes" id="UP000292927"/>
    </source>
</evidence>
<dbReference type="InterPro" id="IPR000032">
    <property type="entry name" value="HPr-like"/>
</dbReference>
<accession>A0A4Q7PNF1</accession>
<dbReference type="Gene3D" id="3.30.1340.10">
    <property type="entry name" value="HPr-like"/>
    <property type="match status" value="1"/>
</dbReference>